<dbReference type="RefSeq" id="WP_157117188.1">
    <property type="nucleotide sequence ID" value="NZ_JAAXOT010000022.1"/>
</dbReference>
<organism evidence="1 2">
    <name type="scientific">Nocardia flavorosea</name>
    <dbReference type="NCBI Taxonomy" id="53429"/>
    <lineage>
        <taxon>Bacteria</taxon>
        <taxon>Bacillati</taxon>
        <taxon>Actinomycetota</taxon>
        <taxon>Actinomycetes</taxon>
        <taxon>Mycobacteriales</taxon>
        <taxon>Nocardiaceae</taxon>
        <taxon>Nocardia</taxon>
    </lineage>
</organism>
<reference evidence="1 2" key="1">
    <citation type="submission" date="2020-04" db="EMBL/GenBank/DDBJ databases">
        <title>MicrobeNet Type strains.</title>
        <authorList>
            <person name="Nicholson A.C."/>
        </authorList>
    </citation>
    <scope>NUCLEOTIDE SEQUENCE [LARGE SCALE GENOMIC DNA]</scope>
    <source>
        <strain evidence="1 2">JCM 3332</strain>
    </source>
</reference>
<evidence type="ECO:0000313" key="1">
    <source>
        <dbReference type="EMBL" id="NKY60372.1"/>
    </source>
</evidence>
<accession>A0A846YSW1</accession>
<name>A0A846YSW1_9NOCA</name>
<sequence length="58" mass="5862">MSGYTFTVAGESGTITAEELVAAIKDVLGDELLLVPSGGTTGQVLTKTSGGYAWQTPA</sequence>
<dbReference type="EMBL" id="JAAXOT010000022">
    <property type="protein sequence ID" value="NKY60372.1"/>
    <property type="molecule type" value="Genomic_DNA"/>
</dbReference>
<evidence type="ECO:0000313" key="2">
    <source>
        <dbReference type="Proteomes" id="UP000570678"/>
    </source>
</evidence>
<gene>
    <name evidence="1" type="ORF">HGA15_30400</name>
</gene>
<comment type="caution">
    <text evidence="1">The sequence shown here is derived from an EMBL/GenBank/DDBJ whole genome shotgun (WGS) entry which is preliminary data.</text>
</comment>
<dbReference type="Proteomes" id="UP000570678">
    <property type="component" value="Unassembled WGS sequence"/>
</dbReference>
<dbReference type="AlphaFoldDB" id="A0A846YSW1"/>
<proteinExistence type="predicted"/>
<keyword evidence="2" id="KW-1185">Reference proteome</keyword>
<protein>
    <submittedName>
        <fullName evidence="1">Uncharacterized protein</fullName>
    </submittedName>
</protein>